<evidence type="ECO:0000256" key="9">
    <source>
        <dbReference type="ARBA" id="ARBA00023157"/>
    </source>
</evidence>
<evidence type="ECO:0000256" key="2">
    <source>
        <dbReference type="ARBA" id="ARBA00004173"/>
    </source>
</evidence>
<evidence type="ECO:0000313" key="11">
    <source>
        <dbReference type="Proteomes" id="UP001443914"/>
    </source>
</evidence>
<keyword evidence="9" id="KW-1015">Disulfide bond</keyword>
<evidence type="ECO:0000256" key="7">
    <source>
        <dbReference type="ARBA" id="ARBA00022982"/>
    </source>
</evidence>
<dbReference type="PANTHER" id="PTHR13344">
    <property type="entry name" value="NADH-UBIQUINONE OXIDOREDUCTASE"/>
    <property type="match status" value="1"/>
</dbReference>
<keyword evidence="6" id="KW-0677">Repeat</keyword>
<dbReference type="EMBL" id="JBDFQZ010000001">
    <property type="protein sequence ID" value="KAK9756419.1"/>
    <property type="molecule type" value="Genomic_DNA"/>
</dbReference>
<dbReference type="GO" id="GO:0005739">
    <property type="term" value="C:mitochondrion"/>
    <property type="evidence" value="ECO:0007669"/>
    <property type="project" value="UniProtKB-SubCell"/>
</dbReference>
<dbReference type="GO" id="GO:0006120">
    <property type="term" value="P:mitochondrial electron transport, NADH to ubiquinone"/>
    <property type="evidence" value="ECO:0007669"/>
    <property type="project" value="InterPro"/>
</dbReference>
<dbReference type="PANTHER" id="PTHR13344:SF0">
    <property type="entry name" value="NADH DEHYDROGENASE [UBIQUINONE] 1 ALPHA SUBCOMPLEX SUBUNIT 8"/>
    <property type="match status" value="1"/>
</dbReference>
<evidence type="ECO:0000256" key="3">
    <source>
        <dbReference type="ARBA" id="ARBA00010705"/>
    </source>
</evidence>
<protein>
    <submittedName>
        <fullName evidence="10">Uncharacterized protein</fullName>
    </submittedName>
</protein>
<keyword evidence="11" id="KW-1185">Reference proteome</keyword>
<organism evidence="10 11">
    <name type="scientific">Saponaria officinalis</name>
    <name type="common">Common soapwort</name>
    <name type="synonym">Lychnis saponaria</name>
    <dbReference type="NCBI Taxonomy" id="3572"/>
    <lineage>
        <taxon>Eukaryota</taxon>
        <taxon>Viridiplantae</taxon>
        <taxon>Streptophyta</taxon>
        <taxon>Embryophyta</taxon>
        <taxon>Tracheophyta</taxon>
        <taxon>Spermatophyta</taxon>
        <taxon>Magnoliopsida</taxon>
        <taxon>eudicotyledons</taxon>
        <taxon>Gunneridae</taxon>
        <taxon>Pentapetalae</taxon>
        <taxon>Caryophyllales</taxon>
        <taxon>Caryophyllaceae</taxon>
        <taxon>Caryophylleae</taxon>
        <taxon>Saponaria</taxon>
    </lineage>
</organism>
<evidence type="ECO:0000313" key="10">
    <source>
        <dbReference type="EMBL" id="KAK9756419.1"/>
    </source>
</evidence>
<dbReference type="Proteomes" id="UP001443914">
    <property type="component" value="Unassembled WGS sequence"/>
</dbReference>
<sequence length="80" mass="9076">MTANVAAKDLVPTSMLIATSKQIGFRCCEEIVAFLKYKKKDPNPEKCRDKGREVTRCVFPRKRGKGELLAATYFAQSTYR</sequence>
<dbReference type="InterPro" id="IPR016680">
    <property type="entry name" value="NDUFA8"/>
</dbReference>
<reference evidence="10" key="1">
    <citation type="submission" date="2024-03" db="EMBL/GenBank/DDBJ databases">
        <title>WGS assembly of Saponaria officinalis var. Norfolk2.</title>
        <authorList>
            <person name="Jenkins J."/>
            <person name="Shu S."/>
            <person name="Grimwood J."/>
            <person name="Barry K."/>
            <person name="Goodstein D."/>
            <person name="Schmutz J."/>
            <person name="Leebens-Mack J."/>
            <person name="Osbourn A."/>
        </authorList>
    </citation>
    <scope>NUCLEOTIDE SEQUENCE [LARGE SCALE GENOMIC DNA]</scope>
    <source>
        <strain evidence="10">JIC</strain>
    </source>
</reference>
<evidence type="ECO:0000256" key="6">
    <source>
        <dbReference type="ARBA" id="ARBA00022737"/>
    </source>
</evidence>
<comment type="function">
    <text evidence="1">Accessory subunit of the mitochondrial membrane respiratory chain NADH dehydrogenase (Complex I), that is believed not to be involved in catalysis. Complex I functions in the transfer of electrons from NADH to the respiratory chain. The immediate electron acceptor for the enzyme is believed to be ubiquinone.</text>
</comment>
<evidence type="ECO:0000256" key="8">
    <source>
        <dbReference type="ARBA" id="ARBA00023128"/>
    </source>
</evidence>
<comment type="similarity">
    <text evidence="3">Belongs to the complex I NDUFA8 subunit family.</text>
</comment>
<comment type="caution">
    <text evidence="10">The sequence shown here is derived from an EMBL/GenBank/DDBJ whole genome shotgun (WGS) entry which is preliminary data.</text>
</comment>
<accession>A0AAW1NFQ3</accession>
<name>A0AAW1NFQ3_SAPOF</name>
<evidence type="ECO:0000256" key="1">
    <source>
        <dbReference type="ARBA" id="ARBA00003195"/>
    </source>
</evidence>
<keyword evidence="8" id="KW-0496">Mitochondrion</keyword>
<evidence type="ECO:0000256" key="4">
    <source>
        <dbReference type="ARBA" id="ARBA00022448"/>
    </source>
</evidence>
<keyword evidence="4" id="KW-0813">Transport</keyword>
<proteinExistence type="inferred from homology"/>
<keyword evidence="7" id="KW-0249">Electron transport</keyword>
<comment type="subcellular location">
    <subcellularLocation>
        <location evidence="2">Mitochondrion</location>
    </subcellularLocation>
</comment>
<dbReference type="AlphaFoldDB" id="A0AAW1NFQ3"/>
<gene>
    <name evidence="10" type="ORF">RND81_01G095700</name>
</gene>
<keyword evidence="5" id="KW-0679">Respiratory chain</keyword>
<evidence type="ECO:0000256" key="5">
    <source>
        <dbReference type="ARBA" id="ARBA00022660"/>
    </source>
</evidence>